<sequence>MAVNMKKIFARNKDFNLFQSRRNALISATFKGVFDTRMLSLAVDCTCPSTWIA</sequence>
<comment type="caution">
    <text evidence="1">The sequence shown here is derived from an EMBL/GenBank/DDBJ whole genome shotgun (WGS) entry which is preliminary data.</text>
</comment>
<organism evidence="1 2">
    <name type="scientific">Stephania yunnanensis</name>
    <dbReference type="NCBI Taxonomy" id="152371"/>
    <lineage>
        <taxon>Eukaryota</taxon>
        <taxon>Viridiplantae</taxon>
        <taxon>Streptophyta</taxon>
        <taxon>Embryophyta</taxon>
        <taxon>Tracheophyta</taxon>
        <taxon>Spermatophyta</taxon>
        <taxon>Magnoliopsida</taxon>
        <taxon>Ranunculales</taxon>
        <taxon>Menispermaceae</taxon>
        <taxon>Menispermoideae</taxon>
        <taxon>Cissampelideae</taxon>
        <taxon>Stephania</taxon>
    </lineage>
</organism>
<dbReference type="EMBL" id="JBBNAF010000013">
    <property type="protein sequence ID" value="KAK9087271.1"/>
    <property type="molecule type" value="Genomic_DNA"/>
</dbReference>
<keyword evidence="2" id="KW-1185">Reference proteome</keyword>
<dbReference type="AlphaFoldDB" id="A0AAP0HK27"/>
<evidence type="ECO:0000313" key="2">
    <source>
        <dbReference type="Proteomes" id="UP001420932"/>
    </source>
</evidence>
<proteinExistence type="predicted"/>
<accession>A0AAP0HK27</accession>
<gene>
    <name evidence="1" type="ORF">Syun_029665</name>
</gene>
<dbReference type="Proteomes" id="UP001420932">
    <property type="component" value="Unassembled WGS sequence"/>
</dbReference>
<protein>
    <submittedName>
        <fullName evidence="1">Uncharacterized protein</fullName>
    </submittedName>
</protein>
<name>A0AAP0HK27_9MAGN</name>
<evidence type="ECO:0000313" key="1">
    <source>
        <dbReference type="EMBL" id="KAK9087271.1"/>
    </source>
</evidence>
<reference evidence="1 2" key="1">
    <citation type="submission" date="2024-01" db="EMBL/GenBank/DDBJ databases">
        <title>Genome assemblies of Stephania.</title>
        <authorList>
            <person name="Yang L."/>
        </authorList>
    </citation>
    <scope>NUCLEOTIDE SEQUENCE [LARGE SCALE GENOMIC DNA]</scope>
    <source>
        <strain evidence="1">YNDBR</strain>
        <tissue evidence="1">Leaf</tissue>
    </source>
</reference>